<evidence type="ECO:0000313" key="3">
    <source>
        <dbReference type="Proteomes" id="UP001500928"/>
    </source>
</evidence>
<dbReference type="InterPro" id="IPR031165">
    <property type="entry name" value="GNAT_YJDJ"/>
</dbReference>
<evidence type="ECO:0000259" key="1">
    <source>
        <dbReference type="Pfam" id="PF14542"/>
    </source>
</evidence>
<dbReference type="EMBL" id="BAABHO010000046">
    <property type="protein sequence ID" value="GAA4803759.1"/>
    <property type="molecule type" value="Genomic_DNA"/>
</dbReference>
<evidence type="ECO:0000313" key="2">
    <source>
        <dbReference type="EMBL" id="GAA4803759.1"/>
    </source>
</evidence>
<sequence>MDEGREVAYDPVHARVEIRHDGVVTGFVEFGLRADAAVLVHTSVADADAPALIDGALALLRARGFRIVPLCPRVRAHLLAHPAQQVGVDTRFLDGDRPPQRLAAAG</sequence>
<comment type="caution">
    <text evidence="2">The sequence shown here is derived from an EMBL/GenBank/DDBJ whole genome shotgun (WGS) entry which is preliminary data.</text>
</comment>
<feature type="domain" description="N-acetyltransferase" evidence="1">
    <location>
        <begin position="15"/>
        <end position="83"/>
    </location>
</feature>
<dbReference type="InterPro" id="IPR016181">
    <property type="entry name" value="Acyl_CoA_acyltransferase"/>
</dbReference>
<accession>A0ABP9C267</accession>
<dbReference type="SUPFAM" id="SSF55729">
    <property type="entry name" value="Acyl-CoA N-acyltransferases (Nat)"/>
    <property type="match status" value="1"/>
</dbReference>
<gene>
    <name evidence="2" type="ORF">GCM10023200_46320</name>
</gene>
<keyword evidence="3" id="KW-1185">Reference proteome</keyword>
<proteinExistence type="predicted"/>
<dbReference type="Proteomes" id="UP001500928">
    <property type="component" value="Unassembled WGS sequence"/>
</dbReference>
<organism evidence="2 3">
    <name type="scientific">Actinomycetospora chlora</name>
    <dbReference type="NCBI Taxonomy" id="663608"/>
    <lineage>
        <taxon>Bacteria</taxon>
        <taxon>Bacillati</taxon>
        <taxon>Actinomycetota</taxon>
        <taxon>Actinomycetes</taxon>
        <taxon>Pseudonocardiales</taxon>
        <taxon>Pseudonocardiaceae</taxon>
        <taxon>Actinomycetospora</taxon>
    </lineage>
</organism>
<name>A0ABP9C267_9PSEU</name>
<reference evidence="3" key="1">
    <citation type="journal article" date="2019" name="Int. J. Syst. Evol. Microbiol.">
        <title>The Global Catalogue of Microorganisms (GCM) 10K type strain sequencing project: providing services to taxonomists for standard genome sequencing and annotation.</title>
        <authorList>
            <consortium name="The Broad Institute Genomics Platform"/>
            <consortium name="The Broad Institute Genome Sequencing Center for Infectious Disease"/>
            <person name="Wu L."/>
            <person name="Ma J."/>
        </authorList>
    </citation>
    <scope>NUCLEOTIDE SEQUENCE [LARGE SCALE GENOMIC DNA]</scope>
    <source>
        <strain evidence="3">JCM 17979</strain>
    </source>
</reference>
<dbReference type="RefSeq" id="WP_345421067.1">
    <property type="nucleotide sequence ID" value="NZ_BAABHO010000046.1"/>
</dbReference>
<protein>
    <recommendedName>
        <fullName evidence="1">N-acetyltransferase domain-containing protein</fullName>
    </recommendedName>
</protein>
<dbReference type="Pfam" id="PF14542">
    <property type="entry name" value="Acetyltransf_CG"/>
    <property type="match status" value="1"/>
</dbReference>
<dbReference type="Gene3D" id="3.40.630.30">
    <property type="match status" value="1"/>
</dbReference>